<feature type="region of interest" description="Disordered" evidence="8">
    <location>
        <begin position="419"/>
        <end position="443"/>
    </location>
</feature>
<dbReference type="GO" id="GO:0032040">
    <property type="term" value="C:small-subunit processome"/>
    <property type="evidence" value="ECO:0007669"/>
    <property type="project" value="InterPro"/>
</dbReference>
<comment type="caution">
    <text evidence="9">The sequence shown here is derived from an EMBL/GenBank/DDBJ whole genome shotgun (WGS) entry which is preliminary data.</text>
</comment>
<feature type="compositionally biased region" description="Basic residues" evidence="8">
    <location>
        <begin position="902"/>
        <end position="911"/>
    </location>
</feature>
<organism evidence="9 10">
    <name type="scientific">Chaetomidium leptoderma</name>
    <dbReference type="NCBI Taxonomy" id="669021"/>
    <lineage>
        <taxon>Eukaryota</taxon>
        <taxon>Fungi</taxon>
        <taxon>Dikarya</taxon>
        <taxon>Ascomycota</taxon>
        <taxon>Pezizomycotina</taxon>
        <taxon>Sordariomycetes</taxon>
        <taxon>Sordariomycetidae</taxon>
        <taxon>Sordariales</taxon>
        <taxon>Chaetomiaceae</taxon>
        <taxon>Chaetomidium</taxon>
    </lineage>
</organism>
<feature type="region of interest" description="Disordered" evidence="8">
    <location>
        <begin position="888"/>
        <end position="911"/>
    </location>
</feature>
<gene>
    <name evidence="9" type="ORF">C8A00DRAFT_35385</name>
</gene>
<feature type="compositionally biased region" description="Acidic residues" evidence="8">
    <location>
        <begin position="370"/>
        <end position="384"/>
    </location>
</feature>
<reference evidence="9" key="1">
    <citation type="journal article" date="2023" name="Mol. Phylogenet. Evol.">
        <title>Genome-scale phylogeny and comparative genomics of the fungal order Sordariales.</title>
        <authorList>
            <person name="Hensen N."/>
            <person name="Bonometti L."/>
            <person name="Westerberg I."/>
            <person name="Brannstrom I.O."/>
            <person name="Guillou S."/>
            <person name="Cros-Aarteil S."/>
            <person name="Calhoun S."/>
            <person name="Haridas S."/>
            <person name="Kuo A."/>
            <person name="Mondo S."/>
            <person name="Pangilinan J."/>
            <person name="Riley R."/>
            <person name="LaButti K."/>
            <person name="Andreopoulos B."/>
            <person name="Lipzen A."/>
            <person name="Chen C."/>
            <person name="Yan M."/>
            <person name="Daum C."/>
            <person name="Ng V."/>
            <person name="Clum A."/>
            <person name="Steindorff A."/>
            <person name="Ohm R.A."/>
            <person name="Martin F."/>
            <person name="Silar P."/>
            <person name="Natvig D.O."/>
            <person name="Lalanne C."/>
            <person name="Gautier V."/>
            <person name="Ament-Velasquez S.L."/>
            <person name="Kruys A."/>
            <person name="Hutchinson M.I."/>
            <person name="Powell A.J."/>
            <person name="Barry K."/>
            <person name="Miller A.N."/>
            <person name="Grigoriev I.V."/>
            <person name="Debuchy R."/>
            <person name="Gladieux P."/>
            <person name="Hiltunen Thoren M."/>
            <person name="Johannesson H."/>
        </authorList>
    </citation>
    <scope>NUCLEOTIDE SEQUENCE</scope>
    <source>
        <strain evidence="9">CBS 538.74</strain>
    </source>
</reference>
<protein>
    <submittedName>
        <fullName evidence="9">Nucleolar protein 14</fullName>
    </submittedName>
</protein>
<feature type="region of interest" description="Disordered" evidence="8">
    <location>
        <begin position="308"/>
        <end position="389"/>
    </location>
</feature>
<sequence>MAGSQLKRLKASLLDQGIIGPQQSKKQKRKNAEEQKAKPNKRLHRGEALASIREQFNPFQFKTNARGPKFEVTTNKPANDGAAMGIKGRPGLAKAVGEERRRQTLLVEMQRRNKVGGLIDRRFAEDDPNVSLEDKMIERYTREQQRSHKKGSMFDLEDDEPMGGLTHMGRPLFDDDDVQPMKDDFDEKDLPSGDESDSSHAERRRLKRQRLGEAAEGQEEELDEPERKKTKKEIYEEVIAKSKHHRYERQEAKDEDNELRAELDQTMPELHALLFQRQKPPSQEEKGIAIAGKDKAALDKDYDIRVKQLALDKRAQPAERTKTDEERAEEYSNRLNELEERRLKRMRGEVVEDDEEAEDSRSKKDKGSAEDAEDQFDAEEDDEYGLGKGVKYRPTATELGFDDEDDFLIDDDLVASGSELELDSDDMESDDEDAGSESGSDDDEFVKGILTEAVTRDPLFQTAGSAKGSDKNGIPYTFPCPQTHEAMLEAFKGIDVTKLPEAVQRIRALYHPKLDSKNKEKLGQFSQVLVQHVAYLGDRFEPHWFPTLESLSRHIHSLAKSFPIEVAKGYRAHLQEIEEERALALTVGDLVILTAIGTTFPTSDHFHQVVTPALLVIARYLGQKIPQALSDYATGTYLSILALQYQQLSKRYVPELMNFCLNTLCSLAREKPQENLGFFPVHEPAAGIRIKSASKTTIRQLNCADCQPTQSLSRDDEASLKVAIIHTTTAILKAAAETWHKLAAFHETFTPALRVLQHLTSKPNVSSLPTALTTKLTDTCATLSRLLQLGRLSRRPLELHHHRPLAIRTYIPKFEDSFDPNKHYDPNQERAELSKLKAEHKRERKGALRELRKDAAFMQRENLRVKKERDTAYEKKYKRLVAEIQGEEGKAANEYAREKEARKRKAAKAKY</sequence>
<feature type="region of interest" description="Disordered" evidence="8">
    <location>
        <begin position="1"/>
        <end position="46"/>
    </location>
</feature>
<evidence type="ECO:0000256" key="3">
    <source>
        <dbReference type="ARBA" id="ARBA00022517"/>
    </source>
</evidence>
<dbReference type="Pfam" id="PF04147">
    <property type="entry name" value="Nop14"/>
    <property type="match status" value="1"/>
</dbReference>
<feature type="compositionally biased region" description="Basic and acidic residues" evidence="8">
    <location>
        <begin position="359"/>
        <end position="369"/>
    </location>
</feature>
<feature type="coiled-coil region" evidence="7">
    <location>
        <begin position="830"/>
        <end position="868"/>
    </location>
</feature>
<dbReference type="GO" id="GO:0030490">
    <property type="term" value="P:maturation of SSU-rRNA"/>
    <property type="evidence" value="ECO:0007669"/>
    <property type="project" value="TreeGrafter"/>
</dbReference>
<comment type="function">
    <text evidence="6">Involved in nucleolar processing of pre-18S ribosomal RNA. Has a role in the nuclear export of 40S pre-ribosomal subunit to the cytoplasm.</text>
</comment>
<dbReference type="Proteomes" id="UP001302745">
    <property type="component" value="Unassembled WGS sequence"/>
</dbReference>
<feature type="compositionally biased region" description="Basic and acidic residues" evidence="8">
    <location>
        <begin position="308"/>
        <end position="350"/>
    </location>
</feature>
<dbReference type="PANTHER" id="PTHR23183:SF0">
    <property type="entry name" value="NUCLEOLAR PROTEIN 14"/>
    <property type="match status" value="1"/>
</dbReference>
<reference evidence="9" key="2">
    <citation type="submission" date="2023-05" db="EMBL/GenBank/DDBJ databases">
        <authorList>
            <consortium name="Lawrence Berkeley National Laboratory"/>
            <person name="Steindorff A."/>
            <person name="Hensen N."/>
            <person name="Bonometti L."/>
            <person name="Westerberg I."/>
            <person name="Brannstrom I.O."/>
            <person name="Guillou S."/>
            <person name="Cros-Aarteil S."/>
            <person name="Calhoun S."/>
            <person name="Haridas S."/>
            <person name="Kuo A."/>
            <person name="Mondo S."/>
            <person name="Pangilinan J."/>
            <person name="Riley R."/>
            <person name="Labutti K."/>
            <person name="Andreopoulos B."/>
            <person name="Lipzen A."/>
            <person name="Chen C."/>
            <person name="Yanf M."/>
            <person name="Daum C."/>
            <person name="Ng V."/>
            <person name="Clum A."/>
            <person name="Ohm R."/>
            <person name="Martin F."/>
            <person name="Silar P."/>
            <person name="Natvig D."/>
            <person name="Lalanne C."/>
            <person name="Gautier V."/>
            <person name="Ament-Velasquez S.L."/>
            <person name="Kruys A."/>
            <person name="Hutchinson M.I."/>
            <person name="Powell A.J."/>
            <person name="Barry K."/>
            <person name="Miller A.N."/>
            <person name="Grigoriev I.V."/>
            <person name="Debuchy R."/>
            <person name="Gladieux P."/>
            <person name="Thoren M.H."/>
            <person name="Johannesson H."/>
        </authorList>
    </citation>
    <scope>NUCLEOTIDE SEQUENCE</scope>
    <source>
        <strain evidence="9">CBS 538.74</strain>
    </source>
</reference>
<keyword evidence="5" id="KW-0539">Nucleus</keyword>
<evidence type="ECO:0000256" key="2">
    <source>
        <dbReference type="ARBA" id="ARBA00007466"/>
    </source>
</evidence>
<proteinExistence type="inferred from homology"/>
<dbReference type="GO" id="GO:0030692">
    <property type="term" value="C:Noc4p-Nop14p complex"/>
    <property type="evidence" value="ECO:0007669"/>
    <property type="project" value="TreeGrafter"/>
</dbReference>
<comment type="similarity">
    <text evidence="2">Belongs to the NOP14 family.</text>
</comment>
<name>A0AAN6VIL6_9PEZI</name>
<keyword evidence="7" id="KW-0175">Coiled coil</keyword>
<keyword evidence="10" id="KW-1185">Reference proteome</keyword>
<accession>A0AAN6VIL6</accession>
<evidence type="ECO:0000256" key="6">
    <source>
        <dbReference type="ARBA" id="ARBA00024695"/>
    </source>
</evidence>
<dbReference type="PANTHER" id="PTHR23183">
    <property type="entry name" value="NOP14"/>
    <property type="match status" value="1"/>
</dbReference>
<keyword evidence="4" id="KW-0698">rRNA processing</keyword>
<evidence type="ECO:0000256" key="7">
    <source>
        <dbReference type="SAM" id="Coils"/>
    </source>
</evidence>
<feature type="compositionally biased region" description="Basic and acidic residues" evidence="8">
    <location>
        <begin position="888"/>
        <end position="901"/>
    </location>
</feature>
<evidence type="ECO:0000256" key="5">
    <source>
        <dbReference type="ARBA" id="ARBA00023242"/>
    </source>
</evidence>
<feature type="compositionally biased region" description="Basic and acidic residues" evidence="8">
    <location>
        <begin position="135"/>
        <end position="146"/>
    </location>
</feature>
<dbReference type="EMBL" id="MU856993">
    <property type="protein sequence ID" value="KAK4151962.1"/>
    <property type="molecule type" value="Genomic_DNA"/>
</dbReference>
<feature type="region of interest" description="Disordered" evidence="8">
    <location>
        <begin position="135"/>
        <end position="234"/>
    </location>
</feature>
<feature type="compositionally biased region" description="Basic and acidic residues" evidence="8">
    <location>
        <begin position="179"/>
        <end position="201"/>
    </location>
</feature>
<evidence type="ECO:0000256" key="1">
    <source>
        <dbReference type="ARBA" id="ARBA00004604"/>
    </source>
</evidence>
<feature type="region of interest" description="Disordered" evidence="8">
    <location>
        <begin position="63"/>
        <end position="88"/>
    </location>
</feature>
<evidence type="ECO:0000256" key="4">
    <source>
        <dbReference type="ARBA" id="ARBA00022552"/>
    </source>
</evidence>
<comment type="subcellular location">
    <subcellularLocation>
        <location evidence="1">Nucleus</location>
        <location evidence="1">Nucleolus</location>
    </subcellularLocation>
</comment>
<dbReference type="InterPro" id="IPR007276">
    <property type="entry name" value="Nop14"/>
</dbReference>
<feature type="compositionally biased region" description="Acidic residues" evidence="8">
    <location>
        <begin position="420"/>
        <end position="443"/>
    </location>
</feature>
<evidence type="ECO:0000313" key="9">
    <source>
        <dbReference type="EMBL" id="KAK4151962.1"/>
    </source>
</evidence>
<keyword evidence="3" id="KW-0690">Ribosome biogenesis</keyword>
<dbReference type="AlphaFoldDB" id="A0AAN6VIL6"/>
<evidence type="ECO:0000256" key="8">
    <source>
        <dbReference type="SAM" id="MobiDB-lite"/>
    </source>
</evidence>
<evidence type="ECO:0000313" key="10">
    <source>
        <dbReference type="Proteomes" id="UP001302745"/>
    </source>
</evidence>